<dbReference type="InterPro" id="IPR017930">
    <property type="entry name" value="Myb_dom"/>
</dbReference>
<dbReference type="InterPro" id="IPR017884">
    <property type="entry name" value="SANT_dom"/>
</dbReference>
<keyword evidence="2" id="KW-0805">Transcription regulation</keyword>
<dbReference type="InterPro" id="IPR009057">
    <property type="entry name" value="Homeodomain-like_sf"/>
</dbReference>
<dbReference type="SUPFAM" id="SSF46689">
    <property type="entry name" value="Homeodomain-like"/>
    <property type="match status" value="1"/>
</dbReference>
<evidence type="ECO:0000256" key="3">
    <source>
        <dbReference type="ARBA" id="ARBA00023125"/>
    </source>
</evidence>
<dbReference type="Pfam" id="PF00249">
    <property type="entry name" value="Myb_DNA-binding"/>
    <property type="match status" value="1"/>
</dbReference>
<dbReference type="PROSITE" id="PS51294">
    <property type="entry name" value="HTH_MYB"/>
    <property type="match status" value="1"/>
</dbReference>
<evidence type="ECO:0000256" key="4">
    <source>
        <dbReference type="ARBA" id="ARBA00023163"/>
    </source>
</evidence>
<dbReference type="SMART" id="SM00717">
    <property type="entry name" value="SANT"/>
    <property type="match status" value="1"/>
</dbReference>
<dbReference type="PANTHER" id="PTHR44191">
    <property type="entry name" value="TRANSCRIPTION FACTOR KUA1"/>
    <property type="match status" value="1"/>
</dbReference>
<dbReference type="NCBIfam" id="TIGR01557">
    <property type="entry name" value="myb_SHAQKYF"/>
    <property type="match status" value="1"/>
</dbReference>
<keyword evidence="5" id="KW-0539">Nucleus</keyword>
<dbReference type="PROSITE" id="PS50090">
    <property type="entry name" value="MYB_LIKE"/>
    <property type="match status" value="1"/>
</dbReference>
<evidence type="ECO:0000259" key="9">
    <source>
        <dbReference type="PROSITE" id="PS51294"/>
    </source>
</evidence>
<comment type="subcellular location">
    <subcellularLocation>
        <location evidence="1">Nucleus</location>
    </subcellularLocation>
</comment>
<accession>A0ABP0Z032</accession>
<feature type="domain" description="Myb-like" evidence="7">
    <location>
        <begin position="116"/>
        <end position="168"/>
    </location>
</feature>
<feature type="region of interest" description="Disordered" evidence="6">
    <location>
        <begin position="296"/>
        <end position="315"/>
    </location>
</feature>
<proteinExistence type="predicted"/>
<dbReference type="EMBL" id="OZ021740">
    <property type="protein sequence ID" value="CAK9325028.1"/>
    <property type="molecule type" value="Genomic_DNA"/>
</dbReference>
<dbReference type="PANTHER" id="PTHR44191:SF45">
    <property type="entry name" value="TRANSCRIPTION FACTOR MYB1R1-LIKE"/>
    <property type="match status" value="1"/>
</dbReference>
<dbReference type="InterPro" id="IPR052245">
    <property type="entry name" value="Plant_Stress_Dev_TF"/>
</dbReference>
<reference evidence="10 11" key="1">
    <citation type="submission" date="2024-03" db="EMBL/GenBank/DDBJ databases">
        <authorList>
            <person name="Gkanogiannis A."/>
            <person name="Becerra Lopez-Lavalle L."/>
        </authorList>
    </citation>
    <scope>NUCLEOTIDE SEQUENCE [LARGE SCALE GENOMIC DNA]</scope>
</reference>
<gene>
    <name evidence="10" type="ORF">CITCOLO1_LOCUS17280</name>
</gene>
<evidence type="ECO:0000256" key="5">
    <source>
        <dbReference type="ARBA" id="ARBA00023242"/>
    </source>
</evidence>
<keyword evidence="3" id="KW-0238">DNA-binding</keyword>
<evidence type="ECO:0000256" key="2">
    <source>
        <dbReference type="ARBA" id="ARBA00023015"/>
    </source>
</evidence>
<protein>
    <submittedName>
        <fullName evidence="10">Uncharacterized protein</fullName>
    </submittedName>
</protein>
<evidence type="ECO:0000256" key="1">
    <source>
        <dbReference type="ARBA" id="ARBA00004123"/>
    </source>
</evidence>
<organism evidence="10 11">
    <name type="scientific">Citrullus colocynthis</name>
    <name type="common">colocynth</name>
    <dbReference type="NCBI Taxonomy" id="252529"/>
    <lineage>
        <taxon>Eukaryota</taxon>
        <taxon>Viridiplantae</taxon>
        <taxon>Streptophyta</taxon>
        <taxon>Embryophyta</taxon>
        <taxon>Tracheophyta</taxon>
        <taxon>Spermatophyta</taxon>
        <taxon>Magnoliopsida</taxon>
        <taxon>eudicotyledons</taxon>
        <taxon>Gunneridae</taxon>
        <taxon>Pentapetalae</taxon>
        <taxon>rosids</taxon>
        <taxon>fabids</taxon>
        <taxon>Cucurbitales</taxon>
        <taxon>Cucurbitaceae</taxon>
        <taxon>Benincaseae</taxon>
        <taxon>Citrullus</taxon>
    </lineage>
</organism>
<evidence type="ECO:0000259" key="8">
    <source>
        <dbReference type="PROSITE" id="PS51293"/>
    </source>
</evidence>
<keyword evidence="4" id="KW-0804">Transcription</keyword>
<name>A0ABP0Z032_9ROSI</name>
<feature type="region of interest" description="Disordered" evidence="6">
    <location>
        <begin position="344"/>
        <end position="364"/>
    </location>
</feature>
<feature type="domain" description="HTH myb-type" evidence="9">
    <location>
        <begin position="116"/>
        <end position="172"/>
    </location>
</feature>
<dbReference type="InterPro" id="IPR006447">
    <property type="entry name" value="Myb_dom_plants"/>
</dbReference>
<sequence length="364" mass="39470">MVRESPRKCSHCGLNGHNSRTCGKFSKGNNNNYYNYYCVKLFGVNLMENRDESMRKSLSMGNLNLHACNNVLDLNNVTAAAAAVNNLAGDNAAASADDAGYLSDGLIHNKRRKAAHERKKGKPWSEEEHRTFLAGLKKLGKGDWRGISKNFVTTRTPTQVASHAQKYFLRKMNANDKKKRRASLFDIPENKNNVPQDCQASGETSSQILLSKNNNSENQQQVNNLPTQLINRFPHLCLDTPHFIPPPNGSAATAAVANLNGNPYVVGVSPNNVPMIPMVNLGRRGGGVMSPTRSPIAAHPSGIPPSPRSSPSRPLLAHQLQPSALAAVAASKFETDALELKIGLPQSPQPKNLSSQTSGAIRVI</sequence>
<dbReference type="Proteomes" id="UP001642487">
    <property type="component" value="Chromosome 6"/>
</dbReference>
<keyword evidence="11" id="KW-1185">Reference proteome</keyword>
<dbReference type="Gene3D" id="1.10.10.60">
    <property type="entry name" value="Homeodomain-like"/>
    <property type="match status" value="1"/>
</dbReference>
<evidence type="ECO:0000313" key="10">
    <source>
        <dbReference type="EMBL" id="CAK9325028.1"/>
    </source>
</evidence>
<dbReference type="CDD" id="cd00167">
    <property type="entry name" value="SANT"/>
    <property type="match status" value="1"/>
</dbReference>
<evidence type="ECO:0000313" key="11">
    <source>
        <dbReference type="Proteomes" id="UP001642487"/>
    </source>
</evidence>
<feature type="domain" description="SANT" evidence="8">
    <location>
        <begin position="119"/>
        <end position="172"/>
    </location>
</feature>
<feature type="compositionally biased region" description="Polar residues" evidence="6">
    <location>
        <begin position="349"/>
        <end position="364"/>
    </location>
</feature>
<dbReference type="InterPro" id="IPR001005">
    <property type="entry name" value="SANT/Myb"/>
</dbReference>
<evidence type="ECO:0000259" key="7">
    <source>
        <dbReference type="PROSITE" id="PS50090"/>
    </source>
</evidence>
<dbReference type="PROSITE" id="PS51293">
    <property type="entry name" value="SANT"/>
    <property type="match status" value="1"/>
</dbReference>
<evidence type="ECO:0000256" key="6">
    <source>
        <dbReference type="SAM" id="MobiDB-lite"/>
    </source>
</evidence>